<dbReference type="Gene3D" id="1.20.120.530">
    <property type="entry name" value="GntR ligand-binding domain-like"/>
    <property type="match status" value="1"/>
</dbReference>
<accession>A0A2S4M7L2</accession>
<keyword evidence="3" id="KW-0804">Transcription</keyword>
<keyword evidence="6" id="KW-1185">Reference proteome</keyword>
<protein>
    <submittedName>
        <fullName evidence="5">GntR family transcriptional regulator</fullName>
    </submittedName>
</protein>
<keyword evidence="1" id="KW-0805">Transcription regulation</keyword>
<evidence type="ECO:0000313" key="6">
    <source>
        <dbReference type="Proteomes" id="UP000237381"/>
    </source>
</evidence>
<dbReference type="Pfam" id="PF00392">
    <property type="entry name" value="GntR"/>
    <property type="match status" value="1"/>
</dbReference>
<comment type="caution">
    <text evidence="5">The sequence shown here is derived from an EMBL/GenBank/DDBJ whole genome shotgun (WGS) entry which is preliminary data.</text>
</comment>
<dbReference type="GO" id="GO:0003677">
    <property type="term" value="F:DNA binding"/>
    <property type="evidence" value="ECO:0007669"/>
    <property type="project" value="UniProtKB-KW"/>
</dbReference>
<evidence type="ECO:0000256" key="1">
    <source>
        <dbReference type="ARBA" id="ARBA00023015"/>
    </source>
</evidence>
<dbReference type="Proteomes" id="UP000237381">
    <property type="component" value="Unassembled WGS sequence"/>
</dbReference>
<reference evidence="5 6" key="1">
    <citation type="submission" date="2018-01" db="EMBL/GenBank/DDBJ databases">
        <title>Genomic Encyclopedia of Type Strains, Phase III (KMG-III): the genomes of soil and plant-associated and newly described type strains.</title>
        <authorList>
            <person name="Whitman W."/>
        </authorList>
    </citation>
    <scope>NUCLEOTIDE SEQUENCE [LARGE SCALE GENOMIC DNA]</scope>
    <source>
        <strain evidence="5 6">JCM 18070</strain>
    </source>
</reference>
<evidence type="ECO:0000259" key="4">
    <source>
        <dbReference type="PROSITE" id="PS50949"/>
    </source>
</evidence>
<dbReference type="SUPFAM" id="SSF46785">
    <property type="entry name" value="Winged helix' DNA-binding domain"/>
    <property type="match status" value="1"/>
</dbReference>
<proteinExistence type="predicted"/>
<dbReference type="Gene3D" id="1.10.10.10">
    <property type="entry name" value="Winged helix-like DNA-binding domain superfamily/Winged helix DNA-binding domain"/>
    <property type="match status" value="1"/>
</dbReference>
<dbReference type="SMART" id="SM00895">
    <property type="entry name" value="FCD"/>
    <property type="match status" value="1"/>
</dbReference>
<keyword evidence="2" id="KW-0238">DNA-binding</keyword>
<dbReference type="InterPro" id="IPR000524">
    <property type="entry name" value="Tscrpt_reg_HTH_GntR"/>
</dbReference>
<sequence length="272" mass="29697">MLPALAPLTFSTVPLGMNGIDDTPASTRAGSAASQTVKAQLGLRELILGGDISPGERISELGVVERLGVSRTPVRAALIRLQEEGLLEPIPSGGYAVRSFSESEIRDSIELRGTLEGLAARLAAERGITHSMFRDLHDCIDEIDELLVGELTEETFSRYVEANGRFHRLMAIASDSEIVARQIEKVATLPFASASAFVVVQSLDPRARETLIVAQAQHRAVLEAIESREGARAEALMREHSHIAHQNLRRVLDNQRAMTKLLGANLIRRNPR</sequence>
<dbReference type="InterPro" id="IPR008920">
    <property type="entry name" value="TF_FadR/GntR_C"/>
</dbReference>
<organism evidence="5 6">
    <name type="scientific">Paraburkholderia eburnea</name>
    <dbReference type="NCBI Taxonomy" id="1189126"/>
    <lineage>
        <taxon>Bacteria</taxon>
        <taxon>Pseudomonadati</taxon>
        <taxon>Pseudomonadota</taxon>
        <taxon>Betaproteobacteria</taxon>
        <taxon>Burkholderiales</taxon>
        <taxon>Burkholderiaceae</taxon>
        <taxon>Paraburkholderia</taxon>
    </lineage>
</organism>
<dbReference type="SMART" id="SM00345">
    <property type="entry name" value="HTH_GNTR"/>
    <property type="match status" value="1"/>
</dbReference>
<evidence type="ECO:0000256" key="2">
    <source>
        <dbReference type="ARBA" id="ARBA00023125"/>
    </source>
</evidence>
<dbReference type="SUPFAM" id="SSF48008">
    <property type="entry name" value="GntR ligand-binding domain-like"/>
    <property type="match status" value="1"/>
</dbReference>
<dbReference type="PANTHER" id="PTHR43537">
    <property type="entry name" value="TRANSCRIPTIONAL REGULATOR, GNTR FAMILY"/>
    <property type="match status" value="1"/>
</dbReference>
<evidence type="ECO:0000313" key="5">
    <source>
        <dbReference type="EMBL" id="POR50599.1"/>
    </source>
</evidence>
<dbReference type="InterPro" id="IPR036390">
    <property type="entry name" value="WH_DNA-bd_sf"/>
</dbReference>
<evidence type="ECO:0000256" key="3">
    <source>
        <dbReference type="ARBA" id="ARBA00023163"/>
    </source>
</evidence>
<name>A0A2S4M7L2_9BURK</name>
<dbReference type="Pfam" id="PF07729">
    <property type="entry name" value="FCD"/>
    <property type="match status" value="1"/>
</dbReference>
<gene>
    <name evidence="5" type="ORF">B0G62_10890</name>
</gene>
<dbReference type="EMBL" id="PQGA01000008">
    <property type="protein sequence ID" value="POR50599.1"/>
    <property type="molecule type" value="Genomic_DNA"/>
</dbReference>
<dbReference type="PANTHER" id="PTHR43537:SF49">
    <property type="entry name" value="TRANSCRIPTIONAL REGULATORY PROTEIN"/>
    <property type="match status" value="1"/>
</dbReference>
<dbReference type="GO" id="GO:0003700">
    <property type="term" value="F:DNA-binding transcription factor activity"/>
    <property type="evidence" value="ECO:0007669"/>
    <property type="project" value="InterPro"/>
</dbReference>
<dbReference type="InterPro" id="IPR036388">
    <property type="entry name" value="WH-like_DNA-bd_sf"/>
</dbReference>
<dbReference type="InterPro" id="IPR011711">
    <property type="entry name" value="GntR_C"/>
</dbReference>
<dbReference type="PROSITE" id="PS50949">
    <property type="entry name" value="HTH_GNTR"/>
    <property type="match status" value="1"/>
</dbReference>
<dbReference type="AlphaFoldDB" id="A0A2S4M7L2"/>
<feature type="domain" description="HTH gntR-type" evidence="4">
    <location>
        <begin position="33"/>
        <end position="100"/>
    </location>
</feature>